<evidence type="ECO:0000256" key="1">
    <source>
        <dbReference type="SAM" id="MobiDB-lite"/>
    </source>
</evidence>
<dbReference type="RefSeq" id="WP_344515863.1">
    <property type="nucleotide sequence ID" value="NZ_BAAAQD010000067.1"/>
</dbReference>
<reference evidence="3" key="1">
    <citation type="journal article" date="2019" name="Int. J. Syst. Evol. Microbiol.">
        <title>The Global Catalogue of Microorganisms (GCM) 10K type strain sequencing project: providing services to taxonomists for standard genome sequencing and annotation.</title>
        <authorList>
            <consortium name="The Broad Institute Genomics Platform"/>
            <consortium name="The Broad Institute Genome Sequencing Center for Infectious Disease"/>
            <person name="Wu L."/>
            <person name="Ma J."/>
        </authorList>
    </citation>
    <scope>NUCLEOTIDE SEQUENCE [LARGE SCALE GENOMIC DNA]</scope>
    <source>
        <strain evidence="3">JCM 15933</strain>
    </source>
</reference>
<evidence type="ECO:0000313" key="2">
    <source>
        <dbReference type="EMBL" id="GAA1577699.1"/>
    </source>
</evidence>
<organism evidence="2 3">
    <name type="scientific">Dactylosporangium maewongense</name>
    <dbReference type="NCBI Taxonomy" id="634393"/>
    <lineage>
        <taxon>Bacteria</taxon>
        <taxon>Bacillati</taxon>
        <taxon>Actinomycetota</taxon>
        <taxon>Actinomycetes</taxon>
        <taxon>Micromonosporales</taxon>
        <taxon>Micromonosporaceae</taxon>
        <taxon>Dactylosporangium</taxon>
    </lineage>
</organism>
<comment type="caution">
    <text evidence="2">The sequence shown here is derived from an EMBL/GenBank/DDBJ whole genome shotgun (WGS) entry which is preliminary data.</text>
</comment>
<protein>
    <submittedName>
        <fullName evidence="2">Uncharacterized protein</fullName>
    </submittedName>
</protein>
<evidence type="ECO:0000313" key="3">
    <source>
        <dbReference type="Proteomes" id="UP001501470"/>
    </source>
</evidence>
<gene>
    <name evidence="2" type="ORF">GCM10009827_119370</name>
</gene>
<sequence length="211" mass="22649">MPANHTLAAAQPSVTPPCTPPGPDWTTISRLMAGCETAGRPLLADDPSLGWTVNNVRPAAILLLEPAEPLMAVDPQTRRTFDLQVELLVRGGFGRFPLDASSPVTLPGWSVRLGPSGLELMDASGDVWAAPNVTPGPRWMSTVDDHGQVSVLYGAWLGVRAPRYVSAYQYGPAQRAAELRAARIRNLVAAATVCWTSQPTRQYQGGPPPRY</sequence>
<name>A0ABP4PBV6_9ACTN</name>
<feature type="region of interest" description="Disordered" evidence="1">
    <location>
        <begin position="1"/>
        <end position="22"/>
    </location>
</feature>
<dbReference type="EMBL" id="BAAAQD010000067">
    <property type="protein sequence ID" value="GAA1577699.1"/>
    <property type="molecule type" value="Genomic_DNA"/>
</dbReference>
<proteinExistence type="predicted"/>
<dbReference type="Proteomes" id="UP001501470">
    <property type="component" value="Unassembled WGS sequence"/>
</dbReference>
<accession>A0ABP4PBV6</accession>
<keyword evidence="3" id="KW-1185">Reference proteome</keyword>